<keyword evidence="1" id="KW-1133">Transmembrane helix</keyword>
<dbReference type="Proteomes" id="UP000663801">
    <property type="component" value="Unassembled WGS sequence"/>
</dbReference>
<feature type="transmembrane region" description="Helical" evidence="1">
    <location>
        <begin position="6"/>
        <end position="31"/>
    </location>
</feature>
<dbReference type="RefSeq" id="WP_205256889.1">
    <property type="nucleotide sequence ID" value="NZ_BAAAPV010000004.1"/>
</dbReference>
<reference evidence="2" key="1">
    <citation type="submission" date="2021-01" db="EMBL/GenBank/DDBJ databases">
        <title>KCTC 19127 draft genome.</title>
        <authorList>
            <person name="An D."/>
        </authorList>
    </citation>
    <scope>NUCLEOTIDE SEQUENCE</scope>
    <source>
        <strain evidence="2">KCTC 19127</strain>
    </source>
</reference>
<evidence type="ECO:0000313" key="2">
    <source>
        <dbReference type="EMBL" id="MBM9476786.1"/>
    </source>
</evidence>
<dbReference type="AlphaFoldDB" id="A0A938YLL0"/>
<name>A0A938YLL0_9ACTN</name>
<feature type="transmembrane region" description="Helical" evidence="1">
    <location>
        <begin position="43"/>
        <end position="63"/>
    </location>
</feature>
<keyword evidence="1" id="KW-0472">Membrane</keyword>
<evidence type="ECO:0000256" key="1">
    <source>
        <dbReference type="SAM" id="Phobius"/>
    </source>
</evidence>
<feature type="transmembrane region" description="Helical" evidence="1">
    <location>
        <begin position="133"/>
        <end position="156"/>
    </location>
</feature>
<accession>A0A938YLL0</accession>
<sequence length="161" mass="16024">MPEGWSEFFVATAGAAAALAGLIIVAMSVNIQTILTLPGMTSRAAATVGTLVLCVVATLAGLIPGQAVELLGAEIGLATLGTLVLTGVAARRVLAHPGPGGRGAAVLKTLFAVLQVFPFAVGSILLISGTGAGLGWIAAGVLLVFIGSVTNAWVLLVEILR</sequence>
<feature type="transmembrane region" description="Helical" evidence="1">
    <location>
        <begin position="75"/>
        <end position="94"/>
    </location>
</feature>
<protein>
    <recommendedName>
        <fullName evidence="4">Modulator of FtsH protease</fullName>
    </recommendedName>
</protein>
<keyword evidence="1" id="KW-0812">Transmembrane</keyword>
<organism evidence="2 3">
    <name type="scientific">Nakamurella flavida</name>
    <dbReference type="NCBI Taxonomy" id="363630"/>
    <lineage>
        <taxon>Bacteria</taxon>
        <taxon>Bacillati</taxon>
        <taxon>Actinomycetota</taxon>
        <taxon>Actinomycetes</taxon>
        <taxon>Nakamurellales</taxon>
        <taxon>Nakamurellaceae</taxon>
        <taxon>Nakamurella</taxon>
    </lineage>
</organism>
<keyword evidence="3" id="KW-1185">Reference proteome</keyword>
<comment type="caution">
    <text evidence="2">The sequence shown here is derived from an EMBL/GenBank/DDBJ whole genome shotgun (WGS) entry which is preliminary data.</text>
</comment>
<dbReference type="EMBL" id="JAERWL010000008">
    <property type="protein sequence ID" value="MBM9476786.1"/>
    <property type="molecule type" value="Genomic_DNA"/>
</dbReference>
<feature type="transmembrane region" description="Helical" evidence="1">
    <location>
        <begin position="106"/>
        <end position="127"/>
    </location>
</feature>
<evidence type="ECO:0000313" key="3">
    <source>
        <dbReference type="Proteomes" id="UP000663801"/>
    </source>
</evidence>
<gene>
    <name evidence="2" type="ORF">JL107_10045</name>
</gene>
<proteinExistence type="predicted"/>
<evidence type="ECO:0008006" key="4">
    <source>
        <dbReference type="Google" id="ProtNLM"/>
    </source>
</evidence>